<dbReference type="EMBL" id="BAABCP010000001">
    <property type="protein sequence ID" value="GAA3930537.1"/>
    <property type="molecule type" value="Genomic_DNA"/>
</dbReference>
<protein>
    <submittedName>
        <fullName evidence="1">Uncharacterized protein</fullName>
    </submittedName>
</protein>
<proteinExistence type="predicted"/>
<sequence>MDTVTGVVYDCFATQASLQLAPGFLKPLPQLNTGGGGTTILAAAIGTVAATAIAGPAHAIALVTVRRLIPSFEPCVFSLMNVPQRMPAQSAAPP</sequence>
<name>A0ABP7MV68_9MICO</name>
<organism evidence="1 2">
    <name type="scientific">Microbacterium soli</name>
    <dbReference type="NCBI Taxonomy" id="446075"/>
    <lineage>
        <taxon>Bacteria</taxon>
        <taxon>Bacillati</taxon>
        <taxon>Actinomycetota</taxon>
        <taxon>Actinomycetes</taxon>
        <taxon>Micrococcales</taxon>
        <taxon>Microbacteriaceae</taxon>
        <taxon>Microbacterium</taxon>
    </lineage>
</organism>
<keyword evidence="2" id="KW-1185">Reference proteome</keyword>
<gene>
    <name evidence="1" type="ORF">GCM10022383_06480</name>
</gene>
<accession>A0ABP7MV68</accession>
<evidence type="ECO:0000313" key="1">
    <source>
        <dbReference type="EMBL" id="GAA3930537.1"/>
    </source>
</evidence>
<evidence type="ECO:0000313" key="2">
    <source>
        <dbReference type="Proteomes" id="UP001501591"/>
    </source>
</evidence>
<comment type="caution">
    <text evidence="1">The sequence shown here is derived from an EMBL/GenBank/DDBJ whole genome shotgun (WGS) entry which is preliminary data.</text>
</comment>
<reference evidence="2" key="1">
    <citation type="journal article" date="2019" name="Int. J. Syst. Evol. Microbiol.">
        <title>The Global Catalogue of Microorganisms (GCM) 10K type strain sequencing project: providing services to taxonomists for standard genome sequencing and annotation.</title>
        <authorList>
            <consortium name="The Broad Institute Genomics Platform"/>
            <consortium name="The Broad Institute Genome Sequencing Center for Infectious Disease"/>
            <person name="Wu L."/>
            <person name="Ma J."/>
        </authorList>
    </citation>
    <scope>NUCLEOTIDE SEQUENCE [LARGE SCALE GENOMIC DNA]</scope>
    <source>
        <strain evidence="2">JCM 17024</strain>
    </source>
</reference>
<dbReference type="Proteomes" id="UP001501591">
    <property type="component" value="Unassembled WGS sequence"/>
</dbReference>